<dbReference type="InterPro" id="IPR025293">
    <property type="entry name" value="YfiR/HmsC-like"/>
</dbReference>
<keyword evidence="1" id="KW-0732">Signal</keyword>
<feature type="chain" id="PRO_5047118058" evidence="1">
    <location>
        <begin position="19"/>
        <end position="169"/>
    </location>
</feature>
<accession>A0ABZ3H7D4</accession>
<evidence type="ECO:0000313" key="3">
    <source>
        <dbReference type="Proteomes" id="UP001447842"/>
    </source>
</evidence>
<evidence type="ECO:0000256" key="1">
    <source>
        <dbReference type="SAM" id="SignalP"/>
    </source>
</evidence>
<dbReference type="EMBL" id="CP147920">
    <property type="protein sequence ID" value="XAU14456.1"/>
    <property type="molecule type" value="Genomic_DNA"/>
</dbReference>
<sequence>MQIVRIAFFILLVLNAHAYESEAKLQSAIIGKIAEYITWPNDRRSSFTITILKNQMGTHFEDFYKNNTIKGKPVRIVLRDDVARAKNPEVLYVSGKNARQLPTILNTLKNQPVLTVSDMRGFAEKGGMVQIYFTGQRMRLKVNLDALEAHGLKASPHLLRFVDIVKEHN</sequence>
<name>A0ABZ3H7D4_9BACT</name>
<dbReference type="RefSeq" id="WP_345969534.1">
    <property type="nucleotide sequence ID" value="NZ_CP147920.1"/>
</dbReference>
<dbReference type="Pfam" id="PF13689">
    <property type="entry name" value="DUF4154"/>
    <property type="match status" value="1"/>
</dbReference>
<protein>
    <submittedName>
        <fullName evidence="2">YfiR family protein</fullName>
    </submittedName>
</protein>
<keyword evidence="3" id="KW-1185">Reference proteome</keyword>
<dbReference type="Proteomes" id="UP001447842">
    <property type="component" value="Chromosome"/>
</dbReference>
<feature type="signal peptide" evidence="1">
    <location>
        <begin position="1"/>
        <end position="18"/>
    </location>
</feature>
<reference evidence="2 3" key="1">
    <citation type="submission" date="2024-03" db="EMBL/GenBank/DDBJ databases">
        <title>Sulfurimonas sp. HSL3-1.</title>
        <authorList>
            <person name="Wang S."/>
        </authorList>
    </citation>
    <scope>NUCLEOTIDE SEQUENCE [LARGE SCALE GENOMIC DNA]</scope>
    <source>
        <strain evidence="2 3">HSL3-1</strain>
    </source>
</reference>
<gene>
    <name evidence="2" type="ORF">WCY31_09360</name>
</gene>
<proteinExistence type="predicted"/>
<organism evidence="2 3">
    <name type="scientific">Sulfurimonas diazotrophicus</name>
    <dbReference type="NCBI Taxonomy" id="3131939"/>
    <lineage>
        <taxon>Bacteria</taxon>
        <taxon>Pseudomonadati</taxon>
        <taxon>Campylobacterota</taxon>
        <taxon>Epsilonproteobacteria</taxon>
        <taxon>Campylobacterales</taxon>
        <taxon>Sulfurimonadaceae</taxon>
        <taxon>Sulfurimonas</taxon>
    </lineage>
</organism>
<evidence type="ECO:0000313" key="2">
    <source>
        <dbReference type="EMBL" id="XAU14456.1"/>
    </source>
</evidence>